<evidence type="ECO:0000256" key="3">
    <source>
        <dbReference type="RuleBase" id="RU003719"/>
    </source>
</evidence>
<dbReference type="InterPro" id="IPR050223">
    <property type="entry name" value="D-isomer_2-hydroxyacid_DH"/>
</dbReference>
<feature type="domain" description="D-isomer specific 2-hydroxyacid dehydrogenase NAD-binding" evidence="5">
    <location>
        <begin position="111"/>
        <end position="289"/>
    </location>
</feature>
<organism evidence="6 7">
    <name type="scientific">Pontibacillus salicampi</name>
    <dbReference type="NCBI Taxonomy" id="1449801"/>
    <lineage>
        <taxon>Bacteria</taxon>
        <taxon>Bacillati</taxon>
        <taxon>Bacillota</taxon>
        <taxon>Bacilli</taxon>
        <taxon>Bacillales</taxon>
        <taxon>Bacillaceae</taxon>
        <taxon>Pontibacillus</taxon>
    </lineage>
</organism>
<dbReference type="Proteomes" id="UP001589836">
    <property type="component" value="Unassembled WGS sequence"/>
</dbReference>
<proteinExistence type="inferred from homology"/>
<feature type="domain" description="D-isomer specific 2-hydroxyacid dehydrogenase catalytic" evidence="4">
    <location>
        <begin position="6"/>
        <end position="320"/>
    </location>
</feature>
<dbReference type="InterPro" id="IPR006140">
    <property type="entry name" value="D-isomer_DH_NAD-bd"/>
</dbReference>
<dbReference type="GO" id="GO:0016491">
    <property type="term" value="F:oxidoreductase activity"/>
    <property type="evidence" value="ECO:0007669"/>
    <property type="project" value="UniProtKB-KW"/>
</dbReference>
<dbReference type="EMBL" id="JBHLTP010000008">
    <property type="protein sequence ID" value="MFC0523874.1"/>
    <property type="molecule type" value="Genomic_DNA"/>
</dbReference>
<dbReference type="SUPFAM" id="SSF52283">
    <property type="entry name" value="Formate/glycerate dehydrogenase catalytic domain-like"/>
    <property type="match status" value="1"/>
</dbReference>
<dbReference type="PROSITE" id="PS00065">
    <property type="entry name" value="D_2_HYDROXYACID_DH_1"/>
    <property type="match status" value="1"/>
</dbReference>
<evidence type="ECO:0000313" key="6">
    <source>
        <dbReference type="EMBL" id="MFC0523874.1"/>
    </source>
</evidence>
<evidence type="ECO:0000313" key="7">
    <source>
        <dbReference type="Proteomes" id="UP001589836"/>
    </source>
</evidence>
<evidence type="ECO:0000256" key="1">
    <source>
        <dbReference type="ARBA" id="ARBA00005854"/>
    </source>
</evidence>
<comment type="similarity">
    <text evidence="1 3">Belongs to the D-isomer specific 2-hydroxyacid dehydrogenase family.</text>
</comment>
<dbReference type="RefSeq" id="WP_377347237.1">
    <property type="nucleotide sequence ID" value="NZ_JBHLTP010000008.1"/>
</dbReference>
<dbReference type="PANTHER" id="PTHR10996">
    <property type="entry name" value="2-HYDROXYACID DEHYDROGENASE-RELATED"/>
    <property type="match status" value="1"/>
</dbReference>
<protein>
    <submittedName>
        <fullName evidence="6">2-hydroxyacid dehydrogenase</fullName>
        <ecNumber evidence="6">1.1.1.-</ecNumber>
    </submittedName>
</protein>
<dbReference type="SUPFAM" id="SSF51735">
    <property type="entry name" value="NAD(P)-binding Rossmann-fold domains"/>
    <property type="match status" value="1"/>
</dbReference>
<evidence type="ECO:0000259" key="4">
    <source>
        <dbReference type="Pfam" id="PF00389"/>
    </source>
</evidence>
<keyword evidence="2 3" id="KW-0560">Oxidoreductase</keyword>
<name>A0ABV6LNK8_9BACI</name>
<dbReference type="InterPro" id="IPR036291">
    <property type="entry name" value="NAD(P)-bd_dom_sf"/>
</dbReference>
<dbReference type="PANTHER" id="PTHR10996:SF283">
    <property type="entry name" value="GLYOXYLATE_HYDROXYPYRUVATE REDUCTASE B"/>
    <property type="match status" value="1"/>
</dbReference>
<dbReference type="Pfam" id="PF02826">
    <property type="entry name" value="2-Hacid_dh_C"/>
    <property type="match status" value="1"/>
</dbReference>
<accession>A0ABV6LNK8</accession>
<dbReference type="InterPro" id="IPR006139">
    <property type="entry name" value="D-isomer_2_OHA_DH_cat_dom"/>
</dbReference>
<gene>
    <name evidence="6" type="ORF">ACFFGV_09925</name>
</gene>
<dbReference type="InterPro" id="IPR029752">
    <property type="entry name" value="D-isomer_DH_CS1"/>
</dbReference>
<dbReference type="CDD" id="cd05301">
    <property type="entry name" value="GDH"/>
    <property type="match status" value="1"/>
</dbReference>
<dbReference type="Gene3D" id="3.40.50.720">
    <property type="entry name" value="NAD(P)-binding Rossmann-like Domain"/>
    <property type="match status" value="2"/>
</dbReference>
<dbReference type="EC" id="1.1.1.-" evidence="6"/>
<comment type="caution">
    <text evidence="6">The sequence shown here is derived from an EMBL/GenBank/DDBJ whole genome shotgun (WGS) entry which is preliminary data.</text>
</comment>
<dbReference type="Pfam" id="PF00389">
    <property type="entry name" value="2-Hacid_dh"/>
    <property type="match status" value="1"/>
</dbReference>
<evidence type="ECO:0000256" key="2">
    <source>
        <dbReference type="ARBA" id="ARBA00023002"/>
    </source>
</evidence>
<sequence>MSKPYVFITRTLPETIVEPFRSSLDIHMWPKTEEPVERSTLLAEANKANAIITMLSDHIDEEVLENAPRLQAIANLAVGYDNIDINLAHEHGITVTNTPDVLTETTADLTFGLLMATARRLLEASDYVREDKWSNWAPLLLAGQDVHHKTIGIVGMGRIGKAVAHRAQGFHMNILYHNRSHDEEAEQQLGATYASFDELLEHSDFVVCLAPLTEQTKHMFHKASFQRMKSSAIFVNASRGANVVEEDLYEALVKGQIAGAGLDVFEEEPIHNDHPLLSLSQVVALPHIGSATIETRQDMMKLCLENIQLVLDNKQPKTKVTI</sequence>
<keyword evidence="7" id="KW-1185">Reference proteome</keyword>
<evidence type="ECO:0000259" key="5">
    <source>
        <dbReference type="Pfam" id="PF02826"/>
    </source>
</evidence>
<reference evidence="6 7" key="1">
    <citation type="submission" date="2024-09" db="EMBL/GenBank/DDBJ databases">
        <authorList>
            <person name="Sun Q."/>
            <person name="Mori K."/>
        </authorList>
    </citation>
    <scope>NUCLEOTIDE SEQUENCE [LARGE SCALE GENOMIC DNA]</scope>
    <source>
        <strain evidence="6 7">NCAIM B.02529</strain>
    </source>
</reference>